<keyword evidence="1 9" id="KW-0963">Cytoplasm</keyword>
<protein>
    <recommendedName>
        <fullName evidence="9">Phosphopantetheine adenylyltransferase</fullName>
        <ecNumber evidence="9">2.7.7.3</ecNumber>
    </recommendedName>
    <alternativeName>
        <fullName evidence="9">Dephospho-CoA pyrophosphorylase</fullName>
    </alternativeName>
    <alternativeName>
        <fullName evidence="9">Pantetheine-phosphate adenylyltransferase</fullName>
        <shortName evidence="9">PPAT</shortName>
    </alternativeName>
</protein>
<evidence type="ECO:0000313" key="12">
    <source>
        <dbReference type="Proteomes" id="UP000006190"/>
    </source>
</evidence>
<comment type="catalytic activity">
    <reaction evidence="8 9">
        <text>(R)-4'-phosphopantetheine + ATP + H(+) = 3'-dephospho-CoA + diphosphate</text>
        <dbReference type="Rhea" id="RHEA:19801"/>
        <dbReference type="ChEBI" id="CHEBI:15378"/>
        <dbReference type="ChEBI" id="CHEBI:30616"/>
        <dbReference type="ChEBI" id="CHEBI:33019"/>
        <dbReference type="ChEBI" id="CHEBI:57328"/>
        <dbReference type="ChEBI" id="CHEBI:61723"/>
        <dbReference type="EC" id="2.7.7.3"/>
    </reaction>
</comment>
<dbReference type="InterPro" id="IPR014729">
    <property type="entry name" value="Rossmann-like_a/b/a_fold"/>
</dbReference>
<proteinExistence type="inferred from homology"/>
<dbReference type="NCBIfam" id="TIGR01510">
    <property type="entry name" value="coaD_prev_kdtB"/>
    <property type="match status" value="1"/>
</dbReference>
<dbReference type="PANTHER" id="PTHR21342">
    <property type="entry name" value="PHOSPHOPANTETHEINE ADENYLYLTRANSFERASE"/>
    <property type="match status" value="1"/>
</dbReference>
<comment type="subunit">
    <text evidence="9">Homohexamer.</text>
</comment>
<keyword evidence="6 9" id="KW-0460">Magnesium</keyword>
<dbReference type="UniPathway" id="UPA00241">
    <property type="reaction ID" value="UER00355"/>
</dbReference>
<evidence type="ECO:0000256" key="7">
    <source>
        <dbReference type="ARBA" id="ARBA00022993"/>
    </source>
</evidence>
<feature type="domain" description="Cytidyltransferase-like" evidence="10">
    <location>
        <begin position="7"/>
        <end position="136"/>
    </location>
</feature>
<dbReference type="GO" id="GO:0015937">
    <property type="term" value="P:coenzyme A biosynthetic process"/>
    <property type="evidence" value="ECO:0007669"/>
    <property type="project" value="UniProtKB-UniRule"/>
</dbReference>
<dbReference type="GO" id="GO:0005737">
    <property type="term" value="C:cytoplasm"/>
    <property type="evidence" value="ECO:0007669"/>
    <property type="project" value="UniProtKB-SubCell"/>
</dbReference>
<dbReference type="InterPro" id="IPR004821">
    <property type="entry name" value="Cyt_trans-like"/>
</dbReference>
<name>H3NJT6_9LACT</name>
<dbReference type="eggNOG" id="COG0669">
    <property type="taxonomic scope" value="Bacteria"/>
</dbReference>
<dbReference type="PRINTS" id="PR01020">
    <property type="entry name" value="LPSBIOSNTHSS"/>
</dbReference>
<comment type="similarity">
    <text evidence="9">Belongs to the bacterial CoaD family.</text>
</comment>
<dbReference type="HAMAP" id="MF_00151">
    <property type="entry name" value="PPAT_bact"/>
    <property type="match status" value="1"/>
</dbReference>
<evidence type="ECO:0000256" key="6">
    <source>
        <dbReference type="ARBA" id="ARBA00022842"/>
    </source>
</evidence>
<dbReference type="HOGENOM" id="CLU_100149_0_1_9"/>
<dbReference type="EC" id="2.7.7.3" evidence="9"/>
<keyword evidence="12" id="KW-1185">Reference proteome</keyword>
<gene>
    <name evidence="9" type="primary">coaD</name>
    <name evidence="11" type="ORF">HMPREF9708_01125</name>
</gene>
<dbReference type="SUPFAM" id="SSF52374">
    <property type="entry name" value="Nucleotidylyl transferase"/>
    <property type="match status" value="1"/>
</dbReference>
<feature type="binding site" evidence="9">
    <location>
        <begin position="126"/>
        <end position="132"/>
    </location>
    <ligand>
        <name>ATP</name>
        <dbReference type="ChEBI" id="CHEBI:30616"/>
    </ligand>
</feature>
<feature type="site" description="Transition state stabilizer" evidence="9">
    <location>
        <position position="19"/>
    </location>
</feature>
<feature type="binding site" evidence="9">
    <location>
        <position position="76"/>
    </location>
    <ligand>
        <name>substrate</name>
    </ligand>
</feature>
<feature type="binding site" evidence="9">
    <location>
        <position position="11"/>
    </location>
    <ligand>
        <name>substrate</name>
    </ligand>
</feature>
<dbReference type="OrthoDB" id="9806661at2"/>
<evidence type="ECO:0000256" key="2">
    <source>
        <dbReference type="ARBA" id="ARBA00022679"/>
    </source>
</evidence>
<comment type="pathway">
    <text evidence="9">Cofactor biosynthesis; coenzyme A biosynthesis; CoA from (R)-pantothenate: step 4/5.</text>
</comment>
<evidence type="ECO:0000256" key="9">
    <source>
        <dbReference type="HAMAP-Rule" id="MF_00151"/>
    </source>
</evidence>
<dbReference type="GO" id="GO:0005524">
    <property type="term" value="F:ATP binding"/>
    <property type="evidence" value="ECO:0007669"/>
    <property type="project" value="UniProtKB-KW"/>
</dbReference>
<evidence type="ECO:0000256" key="4">
    <source>
        <dbReference type="ARBA" id="ARBA00022741"/>
    </source>
</evidence>
<feature type="binding site" evidence="9">
    <location>
        <position position="90"/>
    </location>
    <ligand>
        <name>substrate</name>
    </ligand>
</feature>
<feature type="binding site" evidence="9">
    <location>
        <begin position="91"/>
        <end position="93"/>
    </location>
    <ligand>
        <name>ATP</name>
        <dbReference type="ChEBI" id="CHEBI:30616"/>
    </ligand>
</feature>
<accession>H3NJT6</accession>
<dbReference type="STRING" id="883113.HMPREF9708_01125"/>
<reference evidence="11 12" key="1">
    <citation type="submission" date="2012-01" db="EMBL/GenBank/DDBJ databases">
        <title>The Genome Sequence of Facklamia languida CCUG 37842.</title>
        <authorList>
            <consortium name="The Broad Institute Genome Sequencing Platform"/>
            <person name="Earl A."/>
            <person name="Ward D."/>
            <person name="Feldgarden M."/>
            <person name="Gevers D."/>
            <person name="Huys G."/>
            <person name="Young S.K."/>
            <person name="Zeng Q."/>
            <person name="Gargeya S."/>
            <person name="Fitzgerald M."/>
            <person name="Haas B."/>
            <person name="Abouelleil A."/>
            <person name="Alvarado L."/>
            <person name="Arachchi H.M."/>
            <person name="Berlin A."/>
            <person name="Chapman S.B."/>
            <person name="Gearin G."/>
            <person name="Goldberg J."/>
            <person name="Griggs A."/>
            <person name="Gujja S."/>
            <person name="Hansen M."/>
            <person name="Heiman D."/>
            <person name="Howarth C."/>
            <person name="Larimer J."/>
            <person name="Lui A."/>
            <person name="MacDonald P.J.P."/>
            <person name="McCowen C."/>
            <person name="Montmayeur A."/>
            <person name="Murphy C."/>
            <person name="Neiman D."/>
            <person name="Pearson M."/>
            <person name="Priest M."/>
            <person name="Roberts A."/>
            <person name="Saif S."/>
            <person name="Shea T."/>
            <person name="Sisk P."/>
            <person name="Stolte C."/>
            <person name="Sykes S."/>
            <person name="Wortman J."/>
            <person name="Nusbaum C."/>
            <person name="Birren B."/>
        </authorList>
    </citation>
    <scope>NUCLEOTIDE SEQUENCE [LARGE SCALE GENOMIC DNA]</scope>
    <source>
        <strain evidence="11 12">CCUG 37842</strain>
    </source>
</reference>
<sequence length="167" mass="18762">MTKKIGIFGGSFDPLTYGHLNLIERSSRLFDQVIVLIAVNTAKQAVFTLEERQQLIQEVTSHLDNVRIDTLTDGLIAHYYQSVQATSLIRGVRSGKDFEYEASIASVNQTQVDHLETVLLLADDKYRYISSSLIKEIAYFGGDVSQMVPENVARALQDKYQTSQNES</sequence>
<dbReference type="NCBIfam" id="TIGR00125">
    <property type="entry name" value="cyt_tran_rel"/>
    <property type="match status" value="1"/>
</dbReference>
<comment type="caution">
    <text evidence="11">The sequence shown here is derived from an EMBL/GenBank/DDBJ whole genome shotgun (WGS) entry which is preliminary data.</text>
</comment>
<dbReference type="AlphaFoldDB" id="H3NJT6"/>
<dbReference type="InterPro" id="IPR001980">
    <property type="entry name" value="PPAT"/>
</dbReference>
<feature type="binding site" evidence="9">
    <location>
        <position position="19"/>
    </location>
    <ligand>
        <name>ATP</name>
        <dbReference type="ChEBI" id="CHEBI:30616"/>
    </ligand>
</feature>
<comment type="subcellular location">
    <subcellularLocation>
        <location evidence="9">Cytoplasm</location>
    </subcellularLocation>
</comment>
<dbReference type="EMBL" id="AGEG01000013">
    <property type="protein sequence ID" value="EHR36899.1"/>
    <property type="molecule type" value="Genomic_DNA"/>
</dbReference>
<evidence type="ECO:0000256" key="8">
    <source>
        <dbReference type="ARBA" id="ARBA00029346"/>
    </source>
</evidence>
<feature type="binding site" evidence="9">
    <location>
        <begin position="11"/>
        <end position="12"/>
    </location>
    <ligand>
        <name>ATP</name>
        <dbReference type="ChEBI" id="CHEBI:30616"/>
    </ligand>
</feature>
<feature type="binding site" evidence="9">
    <location>
        <position position="43"/>
    </location>
    <ligand>
        <name>substrate</name>
    </ligand>
</feature>
<evidence type="ECO:0000256" key="5">
    <source>
        <dbReference type="ARBA" id="ARBA00022840"/>
    </source>
</evidence>
<dbReference type="PATRIC" id="fig|883113.3.peg.1120"/>
<evidence type="ECO:0000256" key="3">
    <source>
        <dbReference type="ARBA" id="ARBA00022695"/>
    </source>
</evidence>
<dbReference type="CDD" id="cd02163">
    <property type="entry name" value="PPAT"/>
    <property type="match status" value="1"/>
</dbReference>
<evidence type="ECO:0000256" key="1">
    <source>
        <dbReference type="ARBA" id="ARBA00022490"/>
    </source>
</evidence>
<keyword evidence="5 9" id="KW-0067">ATP-binding</keyword>
<keyword evidence="4 9" id="KW-0547">Nucleotide-binding</keyword>
<dbReference type="PANTHER" id="PTHR21342:SF1">
    <property type="entry name" value="PHOSPHOPANTETHEINE ADENYLYLTRANSFERASE"/>
    <property type="match status" value="1"/>
</dbReference>
<comment type="cofactor">
    <cofactor evidence="9">
        <name>Mg(2+)</name>
        <dbReference type="ChEBI" id="CHEBI:18420"/>
    </cofactor>
</comment>
<evidence type="ECO:0000259" key="10">
    <source>
        <dbReference type="Pfam" id="PF01467"/>
    </source>
</evidence>
<dbReference type="Proteomes" id="UP000006190">
    <property type="component" value="Unassembled WGS sequence"/>
</dbReference>
<comment type="function">
    <text evidence="9">Reversibly transfers an adenylyl group from ATP to 4'-phosphopantetheine, yielding dephospho-CoA (dPCoA) and pyrophosphate.</text>
</comment>
<keyword evidence="2 9" id="KW-0808">Transferase</keyword>
<keyword evidence="7 9" id="KW-0173">Coenzyme A biosynthesis</keyword>
<dbReference type="GO" id="GO:0004595">
    <property type="term" value="F:pantetheine-phosphate adenylyltransferase activity"/>
    <property type="evidence" value="ECO:0007669"/>
    <property type="project" value="UniProtKB-UniRule"/>
</dbReference>
<organism evidence="11 12">
    <name type="scientific">Facklamia languida CCUG 37842</name>
    <dbReference type="NCBI Taxonomy" id="883113"/>
    <lineage>
        <taxon>Bacteria</taxon>
        <taxon>Bacillati</taxon>
        <taxon>Bacillota</taxon>
        <taxon>Bacilli</taxon>
        <taxon>Lactobacillales</taxon>
        <taxon>Aerococcaceae</taxon>
        <taxon>Facklamia</taxon>
    </lineage>
</organism>
<dbReference type="RefSeq" id="WP_006309307.1">
    <property type="nucleotide sequence ID" value="NZ_JH601133.1"/>
</dbReference>
<dbReference type="Gene3D" id="3.40.50.620">
    <property type="entry name" value="HUPs"/>
    <property type="match status" value="1"/>
</dbReference>
<dbReference type="Pfam" id="PF01467">
    <property type="entry name" value="CTP_transf_like"/>
    <property type="match status" value="1"/>
</dbReference>
<evidence type="ECO:0000313" key="11">
    <source>
        <dbReference type="EMBL" id="EHR36899.1"/>
    </source>
</evidence>
<keyword evidence="3 9" id="KW-0548">Nucleotidyltransferase</keyword>
<feature type="binding site" evidence="9">
    <location>
        <position position="101"/>
    </location>
    <ligand>
        <name>ATP</name>
        <dbReference type="ChEBI" id="CHEBI:30616"/>
    </ligand>
</feature>